<feature type="binding site" evidence="12">
    <location>
        <begin position="407"/>
        <end position="408"/>
    </location>
    <ligand>
        <name>IMP</name>
        <dbReference type="ChEBI" id="CHEBI:58053"/>
    </ligand>
</feature>
<dbReference type="InterPro" id="IPR046342">
    <property type="entry name" value="CBS_dom_sf"/>
</dbReference>
<feature type="compositionally biased region" description="Polar residues" evidence="19">
    <location>
        <begin position="12"/>
        <end position="21"/>
    </location>
</feature>
<feature type="region of interest" description="Disordered" evidence="19">
    <location>
        <begin position="1"/>
        <end position="21"/>
    </location>
</feature>
<comment type="cofactor">
    <cofactor evidence="1 12">
        <name>K(+)</name>
        <dbReference type="ChEBI" id="CHEBI:29103"/>
    </cofactor>
</comment>
<dbReference type="SMART" id="SM00116">
    <property type="entry name" value="CBS"/>
    <property type="match status" value="2"/>
</dbReference>
<feature type="domain" description="CBS" evidence="20">
    <location>
        <begin position="137"/>
        <end position="196"/>
    </location>
</feature>
<reference evidence="21" key="1">
    <citation type="submission" date="2021-01" db="EMBL/GenBank/DDBJ databases">
        <authorList>
            <person name="Corre E."/>
            <person name="Pelletier E."/>
            <person name="Niang G."/>
            <person name="Scheremetjew M."/>
            <person name="Finn R."/>
            <person name="Kale V."/>
            <person name="Holt S."/>
            <person name="Cochrane G."/>
            <person name="Meng A."/>
            <person name="Brown T."/>
            <person name="Cohen L."/>
        </authorList>
    </citation>
    <scope>NUCLEOTIDE SEQUENCE</scope>
    <source>
        <strain evidence="21">CCMP3278</strain>
    </source>
</reference>
<evidence type="ECO:0000256" key="13">
    <source>
        <dbReference type="PIRSR" id="PIRSR000130-1"/>
    </source>
</evidence>
<dbReference type="GO" id="GO:0046872">
    <property type="term" value="F:metal ion binding"/>
    <property type="evidence" value="ECO:0007669"/>
    <property type="project" value="UniProtKB-UniRule"/>
</dbReference>
<dbReference type="EMBL" id="HBFP01012167">
    <property type="protein sequence ID" value="CAD8824418.1"/>
    <property type="molecule type" value="Transcribed_RNA"/>
</dbReference>
<dbReference type="AlphaFoldDB" id="A0A7S1EUJ5"/>
<dbReference type="NCBIfam" id="TIGR01302">
    <property type="entry name" value="IMP_dehydrog"/>
    <property type="match status" value="1"/>
</dbReference>
<evidence type="ECO:0000256" key="9">
    <source>
        <dbReference type="ARBA" id="ARBA00023122"/>
    </source>
</evidence>
<dbReference type="Gene3D" id="3.20.20.70">
    <property type="entry name" value="Aldolase class I"/>
    <property type="match status" value="1"/>
</dbReference>
<evidence type="ECO:0000256" key="16">
    <source>
        <dbReference type="PROSITE-ProRule" id="PRU00703"/>
    </source>
</evidence>
<accession>A0A7S1EUJ5</accession>
<dbReference type="EC" id="1.1.1.205" evidence="12 18"/>
<comment type="caution">
    <text evidence="12">Lacks conserved residue(s) required for the propagation of feature annotation.</text>
</comment>
<dbReference type="CDD" id="cd04601">
    <property type="entry name" value="CBS_pair_IMPDH"/>
    <property type="match status" value="1"/>
</dbReference>
<feature type="binding site" description="in other chain" evidence="12 15">
    <location>
        <position position="346"/>
    </location>
    <ligand>
        <name>K(+)</name>
        <dbReference type="ChEBI" id="CHEBI:29103"/>
        <note>ligand shared between two tetrameric partners</note>
    </ligand>
</feature>
<feature type="binding site" evidence="12">
    <location>
        <begin position="384"/>
        <end position="386"/>
    </location>
    <ligand>
        <name>IMP</name>
        <dbReference type="ChEBI" id="CHEBI:58053"/>
    </ligand>
</feature>
<evidence type="ECO:0000256" key="15">
    <source>
        <dbReference type="PIRSR" id="PIRSR000130-4"/>
    </source>
</evidence>
<keyword evidence="8 12" id="KW-0520">NAD</keyword>
<proteinExistence type="inferred from homology"/>
<feature type="binding site" evidence="12">
    <location>
        <begin position="431"/>
        <end position="435"/>
    </location>
    <ligand>
        <name>IMP</name>
        <dbReference type="ChEBI" id="CHEBI:58053"/>
    </ligand>
</feature>
<evidence type="ECO:0000256" key="1">
    <source>
        <dbReference type="ARBA" id="ARBA00001958"/>
    </source>
</evidence>
<keyword evidence="6 12" id="KW-0630">Potassium</keyword>
<organism evidence="21">
    <name type="scientific">Timspurckia oligopyrenoides</name>
    <dbReference type="NCBI Taxonomy" id="708627"/>
    <lineage>
        <taxon>Eukaryota</taxon>
        <taxon>Rhodophyta</taxon>
        <taxon>Bangiophyceae</taxon>
        <taxon>Porphyridiales</taxon>
        <taxon>Porphyridiaceae</taxon>
        <taxon>Timspurckia</taxon>
    </lineage>
</organism>
<keyword evidence="12" id="KW-0963">Cytoplasm</keyword>
<dbReference type="GO" id="GO:0006183">
    <property type="term" value="P:GTP biosynthetic process"/>
    <property type="evidence" value="ECO:0007669"/>
    <property type="project" value="TreeGrafter"/>
</dbReference>
<keyword evidence="5 12" id="KW-0658">Purine biosynthesis</keyword>
<evidence type="ECO:0000313" key="21">
    <source>
        <dbReference type="EMBL" id="CAD8824418.1"/>
    </source>
</evidence>
<keyword evidence="4 12" id="KW-0332">GMP biosynthesis</keyword>
<dbReference type="Pfam" id="PF00571">
    <property type="entry name" value="CBS"/>
    <property type="match status" value="2"/>
</dbReference>
<evidence type="ECO:0000256" key="4">
    <source>
        <dbReference type="ARBA" id="ARBA00022749"/>
    </source>
</evidence>
<keyword evidence="7 12" id="KW-0560">Oxidoreductase</keyword>
<dbReference type="FunFam" id="3.20.20.70:FF:000086">
    <property type="entry name" value="IMP dehydrogenase, putative"/>
    <property type="match status" value="1"/>
</dbReference>
<feature type="binding site" description="in other chain" evidence="12 15">
    <location>
        <position position="348"/>
    </location>
    <ligand>
        <name>K(+)</name>
        <dbReference type="ChEBI" id="CHEBI:29103"/>
        <note>ligand shared between two tetrameric partners</note>
    </ligand>
</feature>
<evidence type="ECO:0000256" key="11">
    <source>
        <dbReference type="ARBA" id="ARBA00056556"/>
    </source>
</evidence>
<dbReference type="InterPro" id="IPR013785">
    <property type="entry name" value="Aldolase_TIM"/>
</dbReference>
<protein>
    <recommendedName>
        <fullName evidence="12 18">Inosine-5'-monophosphate dehydrogenase</fullName>
        <shortName evidence="12">IMP dehydrogenase</shortName>
        <shortName evidence="12">IMPD</shortName>
        <shortName evidence="12">IMPDH</shortName>
        <ecNumber evidence="12 18">1.1.1.205</ecNumber>
    </recommendedName>
</protein>
<dbReference type="HAMAP" id="MF_01964">
    <property type="entry name" value="IMPDH"/>
    <property type="match status" value="1"/>
</dbReference>
<keyword evidence="9 16" id="KW-0129">CBS domain</keyword>
<comment type="subunit">
    <text evidence="12">Homotetramer.</text>
</comment>
<dbReference type="GO" id="GO:0000166">
    <property type="term" value="F:nucleotide binding"/>
    <property type="evidence" value="ECO:0007669"/>
    <property type="project" value="UniProtKB-UniRule"/>
</dbReference>
<evidence type="ECO:0000256" key="19">
    <source>
        <dbReference type="SAM" id="MobiDB-lite"/>
    </source>
</evidence>
<evidence type="ECO:0000256" key="2">
    <source>
        <dbReference type="ARBA" id="ARBA00005502"/>
    </source>
</evidence>
<comment type="subcellular location">
    <subcellularLocation>
        <location evidence="12">Cytoplasm</location>
    </subcellularLocation>
</comment>
<evidence type="ECO:0000256" key="7">
    <source>
        <dbReference type="ARBA" id="ARBA00023002"/>
    </source>
</evidence>
<evidence type="ECO:0000256" key="10">
    <source>
        <dbReference type="ARBA" id="ARBA00048028"/>
    </source>
</evidence>
<keyword evidence="3 12" id="KW-0479">Metal-binding</keyword>
<gene>
    <name evidence="21" type="ORF">TOLI1172_LOCUS8817</name>
</gene>
<dbReference type="PANTHER" id="PTHR11911">
    <property type="entry name" value="INOSINE-5-MONOPHOSPHATE DEHYDROGENASE RELATED"/>
    <property type="match status" value="1"/>
</dbReference>
<evidence type="ECO:0000256" key="8">
    <source>
        <dbReference type="ARBA" id="ARBA00023027"/>
    </source>
</evidence>
<dbReference type="SUPFAM" id="SSF54631">
    <property type="entry name" value="CBS-domain pair"/>
    <property type="match status" value="1"/>
</dbReference>
<dbReference type="GO" id="GO:0005737">
    <property type="term" value="C:cytoplasm"/>
    <property type="evidence" value="ECO:0007669"/>
    <property type="project" value="UniProtKB-SubCell"/>
</dbReference>
<dbReference type="PIRSF" id="PIRSF000130">
    <property type="entry name" value="IMPDH"/>
    <property type="match status" value="1"/>
</dbReference>
<feature type="binding site" evidence="12 14">
    <location>
        <begin position="294"/>
        <end position="296"/>
    </location>
    <ligand>
        <name>NAD(+)</name>
        <dbReference type="ChEBI" id="CHEBI:57540"/>
    </ligand>
</feature>
<feature type="binding site" evidence="12 14">
    <location>
        <begin position="344"/>
        <end position="346"/>
    </location>
    <ligand>
        <name>NAD(+)</name>
        <dbReference type="ChEBI" id="CHEBI:57540"/>
    </ligand>
</feature>
<name>A0A7S1EUJ5_9RHOD</name>
<feature type="active site" description="Proton acceptor" evidence="12 13">
    <location>
        <position position="447"/>
    </location>
</feature>
<evidence type="ECO:0000256" key="12">
    <source>
        <dbReference type="HAMAP-Rule" id="MF_03156"/>
    </source>
</evidence>
<feature type="domain" description="CBS" evidence="20">
    <location>
        <begin position="200"/>
        <end position="256"/>
    </location>
</feature>
<dbReference type="InterPro" id="IPR000644">
    <property type="entry name" value="CBS_dom"/>
</dbReference>
<feature type="binding site" evidence="12">
    <location>
        <position position="349"/>
    </location>
    <ligand>
        <name>IMP</name>
        <dbReference type="ChEBI" id="CHEBI:58053"/>
    </ligand>
</feature>
<dbReference type="PROSITE" id="PS00487">
    <property type="entry name" value="IMP_DH_GMP_RED"/>
    <property type="match status" value="1"/>
</dbReference>
<comment type="similarity">
    <text evidence="2 12 17">Belongs to the IMPDH/GMPR family.</text>
</comment>
<feature type="active site" description="Thioimidate intermediate" evidence="12 13">
    <location>
        <position position="351"/>
    </location>
</feature>
<evidence type="ECO:0000256" key="14">
    <source>
        <dbReference type="PIRSR" id="PIRSR000130-3"/>
    </source>
</evidence>
<dbReference type="GO" id="GO:0006177">
    <property type="term" value="P:GMP biosynthetic process"/>
    <property type="evidence" value="ECO:0007669"/>
    <property type="project" value="UniProtKB-UniRule"/>
</dbReference>
<comment type="activity regulation">
    <text evidence="12">Mycophenolic acid (MPA) is a non-competitive inhibitor that prevents formation of the closed enzyme conformation by binding to the same site as the amobile flap. In contrast, mizoribine monophosphate (MZP) is a competitive inhibitor that induces the closed conformation. MPA is a potent inhibitor of mammalian IMPDHs but a poor inhibitor of the bacterial enzymes. MZP is a more potent inhibitor of bacterial IMPDH.</text>
</comment>
<evidence type="ECO:0000256" key="5">
    <source>
        <dbReference type="ARBA" id="ARBA00022755"/>
    </source>
</evidence>
<sequence>MIENDGAERSMNGGSSMKVQNLPSIPGVEDEELFRFQDGASAKELFGQSVSGYAYNDFVLLPGHIYFGAEEVSLRTKITKNLWLNAPMVSSPMDTVTESIMAINMALQGGMGVIHYNCEVNEQKKEVDRVKRFENGFITDPKTLSPTATVRDAMNIKTRYGFSGIPVTEDGCMGSKLCGIVTNRDLEFVKDKNTQLGEVMTTELVTANQGCTLDEAYQVLKECKKGKLPIVDSHGRLVGLVARTDLLKNKEHPNASKDAEGKRLVCGAAIGTRVEDRDRLDALVPLGLDVVVLDSSQGDSVFQLDMVRYIRNKYPDLEIIGGNVVTRNQAWHLIRAGVHGLRVGMGCGSICTTQEVMACGRPQATAVYQVASLAREHGVPVLADGGISSTGHIIKGLSVGASAVMMGSMLAGTEESPGEYFYKDGVRLKKYRGMGSLEAMKKGSAVRYFSEDDRVRVAQGVSGAVADRGSIKRFMPYLIAGVKHGFQDLGVASMEALHAQVYNGLLRFQIRTPAAQMEGSVHSLFTYEKSAA</sequence>
<feature type="binding site" evidence="12">
    <location>
        <position position="459"/>
    </location>
    <ligand>
        <name>IMP</name>
        <dbReference type="ChEBI" id="CHEBI:58053"/>
    </ligand>
</feature>
<evidence type="ECO:0000256" key="18">
    <source>
        <dbReference type="RuleBase" id="RU003928"/>
    </source>
</evidence>
<dbReference type="Pfam" id="PF00478">
    <property type="entry name" value="IMPDH"/>
    <property type="match status" value="1"/>
</dbReference>
<dbReference type="SMART" id="SM01240">
    <property type="entry name" value="IMPDH"/>
    <property type="match status" value="1"/>
</dbReference>
<evidence type="ECO:0000259" key="20">
    <source>
        <dbReference type="PROSITE" id="PS51371"/>
    </source>
</evidence>
<dbReference type="PANTHER" id="PTHR11911:SF111">
    <property type="entry name" value="INOSINE-5'-MONOPHOSPHATE DEHYDROGENASE"/>
    <property type="match status" value="1"/>
</dbReference>
<dbReference type="PROSITE" id="PS51371">
    <property type="entry name" value="CBS"/>
    <property type="match status" value="2"/>
</dbReference>
<dbReference type="InterPro" id="IPR015875">
    <property type="entry name" value="IMP_DH/GMP_Rdtase_CS"/>
</dbReference>
<evidence type="ECO:0000256" key="17">
    <source>
        <dbReference type="RuleBase" id="RU003927"/>
    </source>
</evidence>
<dbReference type="InterPro" id="IPR001093">
    <property type="entry name" value="IMP_DH_GMPRt"/>
</dbReference>
<dbReference type="GO" id="GO:0003938">
    <property type="term" value="F:IMP dehydrogenase activity"/>
    <property type="evidence" value="ECO:0007669"/>
    <property type="project" value="UniProtKB-UniRule"/>
</dbReference>
<dbReference type="SUPFAM" id="SSF51412">
    <property type="entry name" value="Inosine monophosphate dehydrogenase (IMPDH)"/>
    <property type="match status" value="1"/>
</dbReference>
<dbReference type="InterPro" id="IPR005990">
    <property type="entry name" value="IMP_DH"/>
</dbReference>
<comment type="pathway">
    <text evidence="12 18">Purine metabolism; XMP biosynthesis via de novo pathway; XMP from IMP: step 1/1.</text>
</comment>
<evidence type="ECO:0000256" key="6">
    <source>
        <dbReference type="ARBA" id="ARBA00022958"/>
    </source>
</evidence>
<evidence type="ECO:0000256" key="3">
    <source>
        <dbReference type="ARBA" id="ARBA00022723"/>
    </source>
</evidence>
<feature type="binding site" description="in other chain" evidence="12 15">
    <location>
        <position position="351"/>
    </location>
    <ligand>
        <name>K(+)</name>
        <dbReference type="ChEBI" id="CHEBI:29103"/>
        <note>ligand shared between two tetrameric partners</note>
    </ligand>
</feature>
<dbReference type="CDD" id="cd00381">
    <property type="entry name" value="IMPDH"/>
    <property type="match status" value="1"/>
</dbReference>
<comment type="function">
    <text evidence="11 12">Catalyzes the conversion of inosine 5'-phosphate (IMP) to xanthosine 5'-phosphate (XMP), the first committed and rate-limiting step in the de novo synthesis of guanine nucleotides, and therefore plays an important role in the regulation of cell growth.</text>
</comment>
<dbReference type="UniPathway" id="UPA00601">
    <property type="reaction ID" value="UER00295"/>
</dbReference>
<comment type="catalytic activity">
    <reaction evidence="10 12 18">
        <text>IMP + NAD(+) + H2O = XMP + NADH + H(+)</text>
        <dbReference type="Rhea" id="RHEA:11708"/>
        <dbReference type="ChEBI" id="CHEBI:15377"/>
        <dbReference type="ChEBI" id="CHEBI:15378"/>
        <dbReference type="ChEBI" id="CHEBI:57464"/>
        <dbReference type="ChEBI" id="CHEBI:57540"/>
        <dbReference type="ChEBI" id="CHEBI:57945"/>
        <dbReference type="ChEBI" id="CHEBI:58053"/>
        <dbReference type="EC" id="1.1.1.205"/>
    </reaction>
</comment>